<sequence length="161" mass="18289">MSVFPSFEELFKTGQRPRLTPEAARLYWELQDPLADAVSVVRPDWHEKGFFEREPYIVVQETLANTADGGDAAITPHLIAAAPLTEPKISSITVRVDVLEIWEYYWREVEHMYHDEEGENPDQVFGSPPPDHDGRGGGNGRGYHAPLLRRGRADEEVEVDY</sequence>
<evidence type="ECO:0000313" key="3">
    <source>
        <dbReference type="Proteomes" id="UP001444661"/>
    </source>
</evidence>
<dbReference type="EMBL" id="JAQQWK010000010">
    <property type="protein sequence ID" value="KAK8030143.1"/>
    <property type="molecule type" value="Genomic_DNA"/>
</dbReference>
<dbReference type="Proteomes" id="UP001444661">
    <property type="component" value="Unassembled WGS sequence"/>
</dbReference>
<comment type="caution">
    <text evidence="2">The sequence shown here is derived from an EMBL/GenBank/DDBJ whole genome shotgun (WGS) entry which is preliminary data.</text>
</comment>
<evidence type="ECO:0000313" key="2">
    <source>
        <dbReference type="EMBL" id="KAK8030143.1"/>
    </source>
</evidence>
<proteinExistence type="predicted"/>
<reference evidence="2 3" key="1">
    <citation type="submission" date="2023-01" db="EMBL/GenBank/DDBJ databases">
        <title>Analysis of 21 Apiospora genomes using comparative genomics revels a genus with tremendous synthesis potential of carbohydrate active enzymes and secondary metabolites.</title>
        <authorList>
            <person name="Sorensen T."/>
        </authorList>
    </citation>
    <scope>NUCLEOTIDE SEQUENCE [LARGE SCALE GENOMIC DNA]</scope>
    <source>
        <strain evidence="2 3">CBS 33761</strain>
    </source>
</reference>
<evidence type="ECO:0000256" key="1">
    <source>
        <dbReference type="SAM" id="MobiDB-lite"/>
    </source>
</evidence>
<gene>
    <name evidence="2" type="ORF">PG993_011434</name>
</gene>
<name>A0ABR1SE88_9PEZI</name>
<feature type="region of interest" description="Disordered" evidence="1">
    <location>
        <begin position="117"/>
        <end position="161"/>
    </location>
</feature>
<accession>A0ABR1SE88</accession>
<keyword evidence="3" id="KW-1185">Reference proteome</keyword>
<protein>
    <submittedName>
        <fullName evidence="2">Uncharacterized protein</fullName>
    </submittedName>
</protein>
<organism evidence="2 3">
    <name type="scientific">Apiospora rasikravindrae</name>
    <dbReference type="NCBI Taxonomy" id="990691"/>
    <lineage>
        <taxon>Eukaryota</taxon>
        <taxon>Fungi</taxon>
        <taxon>Dikarya</taxon>
        <taxon>Ascomycota</taxon>
        <taxon>Pezizomycotina</taxon>
        <taxon>Sordariomycetes</taxon>
        <taxon>Xylariomycetidae</taxon>
        <taxon>Amphisphaeriales</taxon>
        <taxon>Apiosporaceae</taxon>
        <taxon>Apiospora</taxon>
    </lineage>
</organism>